<feature type="transmembrane region" description="Helical" evidence="13">
    <location>
        <begin position="497"/>
        <end position="516"/>
    </location>
</feature>
<dbReference type="EMBL" id="MN577571">
    <property type="protein sequence ID" value="QGT50547.1"/>
    <property type="molecule type" value="Genomic_DNA"/>
</dbReference>
<dbReference type="NCBIfam" id="TIGR03592">
    <property type="entry name" value="yidC_oxa1_cterm"/>
    <property type="match status" value="1"/>
</dbReference>
<keyword evidence="10 13" id="KW-0143">Chaperone</keyword>
<dbReference type="Gene3D" id="2.70.98.90">
    <property type="match status" value="1"/>
</dbReference>
<dbReference type="AlphaFoldDB" id="A0A650EL78"/>
<evidence type="ECO:0000256" key="1">
    <source>
        <dbReference type="ARBA" id="ARBA00004429"/>
    </source>
</evidence>
<dbReference type="InterPro" id="IPR047196">
    <property type="entry name" value="YidC_ALB_C"/>
</dbReference>
<dbReference type="InterPro" id="IPR028053">
    <property type="entry name" value="Membr_insert_YidC_N"/>
</dbReference>
<evidence type="ECO:0000256" key="8">
    <source>
        <dbReference type="ARBA" id="ARBA00022989"/>
    </source>
</evidence>
<dbReference type="PRINTS" id="PR01900">
    <property type="entry name" value="YIDCPROTEIN"/>
</dbReference>
<comment type="subunit">
    <text evidence="13">Interacts with the Sec translocase complex via SecD. Specifically interacts with transmembrane segments of nascent integral membrane proteins during membrane integration.</text>
</comment>
<dbReference type="GO" id="GO:0051205">
    <property type="term" value="P:protein insertion into membrane"/>
    <property type="evidence" value="ECO:0007669"/>
    <property type="project" value="TreeGrafter"/>
</dbReference>
<protein>
    <recommendedName>
        <fullName evidence="3 13">Membrane protein insertase YidC</fullName>
    </recommendedName>
    <alternativeName>
        <fullName evidence="12 13">Foldase YidC</fullName>
    </alternativeName>
    <alternativeName>
        <fullName evidence="11 13">Membrane integrase YidC</fullName>
    </alternativeName>
    <alternativeName>
        <fullName evidence="13">Membrane protein YidC</fullName>
    </alternativeName>
</protein>
<dbReference type="GO" id="GO:0015031">
    <property type="term" value="P:protein transport"/>
    <property type="evidence" value="ECO:0007669"/>
    <property type="project" value="UniProtKB-KW"/>
</dbReference>
<keyword evidence="7 13" id="KW-0653">Protein transport</keyword>
<sequence>MNRQFLVTAMLFLLVITGYNQFVALPRARAAQEAAEAQLKKSAEEAAKESAAAALLVSSPSASILAKEAPQPKPEEFFTLSLPQAEVTFSSKGAGIKKYLFKDVVADVDLTPYEGKGYFATLPQVDFTEFARTKDSITFTGDIVSGLTVSKTYRFNENGINNLSVTFENRTSQTFTLGEWDYNFGPGLATVKSEMNDNERESKAVYLVQEEGKRKPTLETFTKKSKQPELPWLWAGVENRYFLAVLIPQGWKPGDLGADKPVIGKQKRMWGLFGEGDLTGPQLTVSVPSAVLEAKSKAEYNSDFYFGPKDYKQFLDLPYHLDRSIAFGFFGALGKIARNVLETFYGWTGNYGVAIIMMTVLLQAILFKFTLMQLKSAAQMKKIQPEMKRIQEKYKGDAQAMNKATLELYQKNKVNPLAGCLPMLIQLPIFLALFNALRTSWALHGAKFVFWLTDLSSKDPYYILPILMGAVMFFQQKGNIPAGTDPSQAAMFKYMPLIFTLLFMNFPSGLVLYWLTNSLLTFGIQSFINRKMAKAN</sequence>
<dbReference type="GO" id="GO:0005886">
    <property type="term" value="C:plasma membrane"/>
    <property type="evidence" value="ECO:0007669"/>
    <property type="project" value="UniProtKB-SubCell"/>
</dbReference>
<dbReference type="InterPro" id="IPR038221">
    <property type="entry name" value="YidC_periplasmic_sf"/>
</dbReference>
<comment type="function">
    <text evidence="13">Required for the insertion and/or proper folding and/or complex formation of integral membrane proteins into the membrane. Involved in integration of membrane proteins that insert both dependently and independently of the Sec translocase complex, as well as at least some lipoproteins. Aids folding of multispanning membrane proteins.</text>
</comment>
<comment type="similarity">
    <text evidence="2 13">Belongs to the OXA1/ALB3/YidC family. Type 1 subfamily.</text>
</comment>
<dbReference type="CDD" id="cd20070">
    <property type="entry name" value="5TM_YidC_Alb3"/>
    <property type="match status" value="1"/>
</dbReference>
<evidence type="ECO:0000256" key="9">
    <source>
        <dbReference type="ARBA" id="ARBA00023136"/>
    </source>
</evidence>
<keyword evidence="8 13" id="KW-1133">Transmembrane helix</keyword>
<evidence type="ECO:0000256" key="6">
    <source>
        <dbReference type="ARBA" id="ARBA00022692"/>
    </source>
</evidence>
<evidence type="ECO:0000256" key="7">
    <source>
        <dbReference type="ARBA" id="ARBA00022927"/>
    </source>
</evidence>
<feature type="domain" description="Membrane insertase YidC/Oxa/ALB C-terminal" evidence="14">
    <location>
        <begin position="351"/>
        <end position="530"/>
    </location>
</feature>
<feature type="transmembrane region" description="Helical" evidence="13">
    <location>
        <begin position="351"/>
        <end position="371"/>
    </location>
</feature>
<evidence type="ECO:0000313" key="16">
    <source>
        <dbReference type="EMBL" id="QGT50547.1"/>
    </source>
</evidence>
<organism evidence="16">
    <name type="scientific">uncultured Elusimicrobia bacterium</name>
    <dbReference type="NCBI Taxonomy" id="699876"/>
    <lineage>
        <taxon>Bacteria</taxon>
        <taxon>Pseudomonadati</taxon>
        <taxon>Elusimicrobiota</taxon>
        <taxon>Elusimicrobia</taxon>
        <taxon>environmental samples</taxon>
    </lineage>
</organism>
<dbReference type="InterPro" id="IPR001708">
    <property type="entry name" value="YidC/ALB3/OXA1/COX18"/>
</dbReference>
<evidence type="ECO:0000256" key="13">
    <source>
        <dbReference type="HAMAP-Rule" id="MF_01810"/>
    </source>
</evidence>
<comment type="subcellular location">
    <subcellularLocation>
        <location evidence="1">Cell inner membrane</location>
        <topology evidence="1">Multi-pass membrane protein</topology>
    </subcellularLocation>
    <subcellularLocation>
        <location evidence="13">Cell membrane</location>
        <topology evidence="13">Multi-pass membrane protein</topology>
    </subcellularLocation>
</comment>
<evidence type="ECO:0000256" key="3">
    <source>
        <dbReference type="ARBA" id="ARBA00015325"/>
    </source>
</evidence>
<name>A0A650EL78_9BACT</name>
<feature type="domain" description="Membrane insertase YidC N-terminal" evidence="15">
    <location>
        <begin position="132"/>
        <end position="335"/>
    </location>
</feature>
<keyword evidence="4 13" id="KW-0813">Transport</keyword>
<evidence type="ECO:0000259" key="14">
    <source>
        <dbReference type="Pfam" id="PF02096"/>
    </source>
</evidence>
<accession>A0A650EL78</accession>
<keyword evidence="6 13" id="KW-0812">Transmembrane</keyword>
<dbReference type="Pfam" id="PF02096">
    <property type="entry name" value="60KD_IMP"/>
    <property type="match status" value="1"/>
</dbReference>
<dbReference type="InterPro" id="IPR028055">
    <property type="entry name" value="YidC/Oxa/ALB_C"/>
</dbReference>
<dbReference type="CDD" id="cd19961">
    <property type="entry name" value="EcYidC-like_peri"/>
    <property type="match status" value="1"/>
</dbReference>
<feature type="transmembrane region" description="Helical" evidence="13">
    <location>
        <begin position="417"/>
        <end position="437"/>
    </location>
</feature>
<dbReference type="PANTHER" id="PTHR12428">
    <property type="entry name" value="OXA1"/>
    <property type="match status" value="1"/>
</dbReference>
<dbReference type="PRINTS" id="PR00701">
    <property type="entry name" value="60KDINNERMP"/>
</dbReference>
<dbReference type="InterPro" id="IPR019998">
    <property type="entry name" value="Membr_insert_YidC"/>
</dbReference>
<keyword evidence="9 13" id="KW-0472">Membrane</keyword>
<evidence type="ECO:0000256" key="10">
    <source>
        <dbReference type="ARBA" id="ARBA00023186"/>
    </source>
</evidence>
<evidence type="ECO:0000259" key="15">
    <source>
        <dbReference type="Pfam" id="PF14849"/>
    </source>
</evidence>
<dbReference type="GO" id="GO:0032977">
    <property type="term" value="F:membrane insertase activity"/>
    <property type="evidence" value="ECO:0007669"/>
    <property type="project" value="InterPro"/>
</dbReference>
<evidence type="ECO:0000256" key="12">
    <source>
        <dbReference type="ARBA" id="ARBA00033342"/>
    </source>
</evidence>
<dbReference type="PANTHER" id="PTHR12428:SF65">
    <property type="entry name" value="CYTOCHROME C OXIDASE ASSEMBLY PROTEIN COX18, MITOCHONDRIAL"/>
    <property type="match status" value="1"/>
</dbReference>
<comment type="caution">
    <text evidence="13">Lacks conserved residue(s) required for the propagation of feature annotation.</text>
</comment>
<dbReference type="Pfam" id="PF14849">
    <property type="entry name" value="YidC_periplas"/>
    <property type="match status" value="1"/>
</dbReference>
<evidence type="ECO:0000256" key="2">
    <source>
        <dbReference type="ARBA" id="ARBA00010527"/>
    </source>
</evidence>
<dbReference type="HAMAP" id="MF_01810">
    <property type="entry name" value="YidC_type1"/>
    <property type="match status" value="1"/>
</dbReference>
<evidence type="ECO:0000256" key="5">
    <source>
        <dbReference type="ARBA" id="ARBA00022475"/>
    </source>
</evidence>
<gene>
    <name evidence="13 16" type="primary">yidC</name>
    <name evidence="16" type="ORF">Elusimicrob1349_0170</name>
</gene>
<evidence type="ECO:0000256" key="11">
    <source>
        <dbReference type="ARBA" id="ARBA00033245"/>
    </source>
</evidence>
<reference evidence="16" key="1">
    <citation type="journal article" date="2020" name="J. ISSAAS">
        <title>Lactobacilli and other gastrointestinal microbiota of Peromyscus leucopus, reservoir host for agents of Lyme disease and other zoonoses in North America.</title>
        <authorList>
            <person name="Milovic A."/>
            <person name="Bassam K."/>
            <person name="Shao H."/>
            <person name="Chatzistamou I."/>
            <person name="Tufts D.M."/>
            <person name="Diuk-Wasser M."/>
            <person name="Barbour A.G."/>
        </authorList>
    </citation>
    <scope>NUCLEOTIDE SEQUENCE</scope>
    <source>
        <strain evidence="16">LL30</strain>
    </source>
</reference>
<evidence type="ECO:0000256" key="4">
    <source>
        <dbReference type="ARBA" id="ARBA00022448"/>
    </source>
</evidence>
<proteinExistence type="inferred from homology"/>
<keyword evidence="5 13" id="KW-1003">Cell membrane</keyword>